<evidence type="ECO:0000256" key="14">
    <source>
        <dbReference type="ARBA" id="ARBA00023212"/>
    </source>
</evidence>
<evidence type="ECO:0000256" key="8">
    <source>
        <dbReference type="ARBA" id="ARBA00022490"/>
    </source>
</evidence>
<dbReference type="EMBL" id="SDRB02010803">
    <property type="protein sequence ID" value="THG04205.1"/>
    <property type="molecule type" value="Genomic_DNA"/>
</dbReference>
<dbReference type="PROSITE" id="PS00455">
    <property type="entry name" value="AMP_BINDING"/>
    <property type="match status" value="1"/>
</dbReference>
<evidence type="ECO:0000256" key="21">
    <source>
        <dbReference type="ARBA" id="ARBA00083956"/>
    </source>
</evidence>
<dbReference type="InterPro" id="IPR045851">
    <property type="entry name" value="AMP-bd_C_sf"/>
</dbReference>
<evidence type="ECO:0000313" key="26">
    <source>
        <dbReference type="EMBL" id="THG04205.1"/>
    </source>
</evidence>
<comment type="pathway">
    <text evidence="5">Phytoalexin biosynthesis; 3,4',5-trihydroxystilbene biosynthesis; 3,4',5-trihydroxystilbene from trans-4-coumarate: step 1/2.</text>
</comment>
<evidence type="ECO:0000256" key="2">
    <source>
        <dbReference type="ARBA" id="ARBA00004173"/>
    </source>
</evidence>
<evidence type="ECO:0000256" key="15">
    <source>
        <dbReference type="ARBA" id="ARBA00023242"/>
    </source>
</evidence>
<dbReference type="GO" id="GO:0005739">
    <property type="term" value="C:mitochondrion"/>
    <property type="evidence" value="ECO:0007669"/>
    <property type="project" value="UniProtKB-SubCell"/>
</dbReference>
<comment type="subunit">
    <text evidence="18">Homotetramer. Interacts with PCTP.</text>
</comment>
<dbReference type="Proteomes" id="UP000306102">
    <property type="component" value="Unassembled WGS sequence"/>
</dbReference>
<dbReference type="GO" id="GO:0009698">
    <property type="term" value="P:phenylpropanoid metabolic process"/>
    <property type="evidence" value="ECO:0007669"/>
    <property type="project" value="UniProtKB-KW"/>
</dbReference>
<comment type="similarity">
    <text evidence="6">Belongs to the ATP-dependent AMP-binding enzyme family.</text>
</comment>
<evidence type="ECO:0000256" key="5">
    <source>
        <dbReference type="ARBA" id="ARBA00004930"/>
    </source>
</evidence>
<dbReference type="GO" id="GO:0031956">
    <property type="term" value="F:medium-chain fatty acid-CoA ligase activity"/>
    <property type="evidence" value="ECO:0007669"/>
    <property type="project" value="TreeGrafter"/>
</dbReference>
<evidence type="ECO:0000256" key="1">
    <source>
        <dbReference type="ARBA" id="ARBA00004123"/>
    </source>
</evidence>
<evidence type="ECO:0000256" key="20">
    <source>
        <dbReference type="ARBA" id="ARBA00081533"/>
    </source>
</evidence>
<keyword evidence="13" id="KW-0496">Mitochondrion</keyword>
<dbReference type="GO" id="GO:0016788">
    <property type="term" value="F:hydrolase activity, acting on ester bonds"/>
    <property type="evidence" value="ECO:0007669"/>
    <property type="project" value="UniProtKB-ARBA"/>
</dbReference>
<keyword evidence="9" id="KW-0378">Hydrolase</keyword>
<evidence type="ECO:0000256" key="11">
    <source>
        <dbReference type="ARBA" id="ARBA00023051"/>
    </source>
</evidence>
<comment type="catalytic activity">
    <reaction evidence="16">
        <text>a fatty acyl-CoA + H2O = a fatty acid + CoA + H(+)</text>
        <dbReference type="Rhea" id="RHEA:16781"/>
        <dbReference type="ChEBI" id="CHEBI:15377"/>
        <dbReference type="ChEBI" id="CHEBI:15378"/>
        <dbReference type="ChEBI" id="CHEBI:28868"/>
        <dbReference type="ChEBI" id="CHEBI:57287"/>
        <dbReference type="ChEBI" id="CHEBI:77636"/>
    </reaction>
    <physiologicalReaction direction="left-to-right" evidence="16">
        <dbReference type="Rhea" id="RHEA:16782"/>
    </physiologicalReaction>
</comment>
<proteinExistence type="inferred from homology"/>
<keyword evidence="12" id="KW-0443">Lipid metabolism</keyword>
<feature type="region of interest" description="Disordered" evidence="22">
    <location>
        <begin position="210"/>
        <end position="233"/>
    </location>
</feature>
<comment type="subcellular location">
    <subcellularLocation>
        <location evidence="3">Cytoplasm</location>
        <location evidence="3">Cytoskeleton</location>
        <location evidence="3">Spindle</location>
    </subcellularLocation>
    <subcellularLocation>
        <location evidence="4">Cytoplasm</location>
        <location evidence="4">Cytosol</location>
    </subcellularLocation>
    <subcellularLocation>
        <location evidence="2">Mitochondrion</location>
    </subcellularLocation>
    <subcellularLocation>
        <location evidence="1">Nucleus</location>
    </subcellularLocation>
</comment>
<dbReference type="InterPro" id="IPR020845">
    <property type="entry name" value="AMP-binding_CS"/>
</dbReference>
<evidence type="ECO:0000259" key="25">
    <source>
        <dbReference type="Pfam" id="PF13193"/>
    </source>
</evidence>
<dbReference type="GO" id="GO:0160215">
    <property type="term" value="F:deacylase activity"/>
    <property type="evidence" value="ECO:0007669"/>
    <property type="project" value="UniProtKB-ARBA"/>
</dbReference>
<dbReference type="PANTHER" id="PTHR43201">
    <property type="entry name" value="ACYL-COA SYNTHETASE"/>
    <property type="match status" value="1"/>
</dbReference>
<dbReference type="Gene3D" id="3.10.129.10">
    <property type="entry name" value="Hotdog Thioesterase"/>
    <property type="match status" value="1"/>
</dbReference>
<keyword evidence="11" id="KW-0587">Phenylpropanoid metabolism</keyword>
<evidence type="ECO:0000256" key="12">
    <source>
        <dbReference type="ARBA" id="ARBA00023098"/>
    </source>
</evidence>
<evidence type="ECO:0000256" key="16">
    <source>
        <dbReference type="ARBA" id="ARBA00052976"/>
    </source>
</evidence>
<dbReference type="InterPro" id="IPR006683">
    <property type="entry name" value="Thioestr_dom"/>
</dbReference>
<dbReference type="CDD" id="cd05941">
    <property type="entry name" value="MCS"/>
    <property type="match status" value="1"/>
</dbReference>
<dbReference type="Pfam" id="PF13193">
    <property type="entry name" value="AMP-binding_C"/>
    <property type="match status" value="1"/>
</dbReference>
<sequence length="794" mass="87776">MNSEAACGCLCRIRLNCNSYYVKLVDGTRGNDHLAGARIGIVAKPSAEFVAGILGTWFSGGVAVPLALSYPEAELLHVMNDSDVSMILSTEEHSELMQNVAAKSAAQFSLIPPVHSKSETGEIDAGEDPALIIYTSGTTGKPKGVVHTHRGILAQHVVGLSNTGMLWNSLKFYLGNNGNISWFAREGLVLYGPVIGPRLLENIRKKLSARESTGSPTDCKEEEEDMSANNPSQLLPSELIDRCIGSKIWVIKKGDKFVTVKDEKIGEKLPAADKKKMEEVCPFSIAADGERERPSLLILTDRFYLLKVEFIPKFSVRAIWQRWRESYPKDGTKVDDAITVFTGVPTMYTRLIQGYEAMDPELQEASASAASKLRLMMCGSSALPYPVMQQWETITKHRLLERYGMTEFVMAISNPLRGIRKGGTVGKPFPGVQAKILAEEGSGDDTTGVGELCIKSPSLFKEYWKLPEVTKESFVDGGFFKTGDAVKVDEDGYYIILGRTSADIMKVGGYKLSALEIEAVLLEHSAVSECCVFGLPDKDYGEAVCAIIVPEVEMKKKQAGELKPALSLEELCTWAKERLAPYKLPTRLFLWETLPRNAMGKVNYFCYLVFQKTLLFPFPVSVLCENYLIRHERLRMEDEDHRPQQAQKWLEDMSNGLCHEIEALTLEGIQIEHAEKGLVRCKFIIPRHLSDRDGNWHVGAIAVLIDDVGAAAICSAVGHIQVSVNLSISYHSTAKIQEEVEIEGKVIGHKEKLSLVVVAIKNKNSGNIIAFGKQWMTSVGIVETSTTRHHSSKL</sequence>
<evidence type="ECO:0000259" key="24">
    <source>
        <dbReference type="Pfam" id="PF03061"/>
    </source>
</evidence>
<keyword evidence="10" id="KW-0007">Acetylation</keyword>
<keyword evidence="27" id="KW-1185">Reference proteome</keyword>
<evidence type="ECO:0000313" key="27">
    <source>
        <dbReference type="Proteomes" id="UP000306102"/>
    </source>
</evidence>
<organism evidence="26 27">
    <name type="scientific">Camellia sinensis var. sinensis</name>
    <name type="common">China tea</name>
    <dbReference type="NCBI Taxonomy" id="542762"/>
    <lineage>
        <taxon>Eukaryota</taxon>
        <taxon>Viridiplantae</taxon>
        <taxon>Streptophyta</taxon>
        <taxon>Embryophyta</taxon>
        <taxon>Tracheophyta</taxon>
        <taxon>Spermatophyta</taxon>
        <taxon>Magnoliopsida</taxon>
        <taxon>eudicotyledons</taxon>
        <taxon>Gunneridae</taxon>
        <taxon>Pentapetalae</taxon>
        <taxon>asterids</taxon>
        <taxon>Ericales</taxon>
        <taxon>Theaceae</taxon>
        <taxon>Camellia</taxon>
    </lineage>
</organism>
<dbReference type="GO" id="GO:0006631">
    <property type="term" value="P:fatty acid metabolic process"/>
    <property type="evidence" value="ECO:0007669"/>
    <property type="project" value="TreeGrafter"/>
</dbReference>
<comment type="function">
    <text evidence="17">Catalyzes the hydrolysis of acyl-CoAs into free fatty acids and coenzyme A (CoASH), regulating their respective intracellular levels. Has acyl-CoA thioesterase activity towards medium (C12) and long-chain (C18) fatty acyl-CoA substrates. Can also hydrolyze 3-hydroxyphenylacetyl-CoA and 3,4-dihydroxyphenylacetyl-CoA (in vitro). May play a role in controlling adaptive thermogenesis.</text>
</comment>
<evidence type="ECO:0000256" key="7">
    <source>
        <dbReference type="ARBA" id="ARBA00008324"/>
    </source>
</evidence>
<name>A0A4S4DMR9_CAMSN</name>
<feature type="domain" description="AMP-binding enzyme C-terminal" evidence="25">
    <location>
        <begin position="516"/>
        <end position="601"/>
    </location>
</feature>
<dbReference type="InterPro" id="IPR029069">
    <property type="entry name" value="HotDog_dom_sf"/>
</dbReference>
<dbReference type="SUPFAM" id="SSF54637">
    <property type="entry name" value="Thioesterase/thiol ester dehydrase-isomerase"/>
    <property type="match status" value="1"/>
</dbReference>
<feature type="domain" description="AMP-dependent synthetase/ligase" evidence="23">
    <location>
        <begin position="35"/>
        <end position="156"/>
    </location>
</feature>
<dbReference type="Gene3D" id="3.40.50.12780">
    <property type="entry name" value="N-terminal domain of ligase-like"/>
    <property type="match status" value="2"/>
</dbReference>
<dbReference type="CDD" id="cd03443">
    <property type="entry name" value="PaaI_thioesterase"/>
    <property type="match status" value="1"/>
</dbReference>
<evidence type="ECO:0000256" key="10">
    <source>
        <dbReference type="ARBA" id="ARBA00022990"/>
    </source>
</evidence>
<dbReference type="PANTHER" id="PTHR43201:SF8">
    <property type="entry name" value="ACYL-COA SYNTHETASE FAMILY MEMBER 3"/>
    <property type="match status" value="1"/>
</dbReference>
<protein>
    <recommendedName>
        <fullName evidence="19">Acyl-coenzyme A thioesterase 13</fullName>
    </recommendedName>
    <alternativeName>
        <fullName evidence="20">Hotdog-fold thioesterase superfamily member 2</fullName>
    </alternativeName>
    <alternativeName>
        <fullName evidence="21">Thioesterase superfamily member 2</fullName>
    </alternativeName>
</protein>
<dbReference type="AlphaFoldDB" id="A0A4S4DMR9"/>
<keyword evidence="15" id="KW-0539">Nucleus</keyword>
<dbReference type="GO" id="GO:0005634">
    <property type="term" value="C:nucleus"/>
    <property type="evidence" value="ECO:0007669"/>
    <property type="project" value="UniProtKB-SubCell"/>
</dbReference>
<dbReference type="STRING" id="542762.A0A4S4DMR9"/>
<evidence type="ECO:0000256" key="3">
    <source>
        <dbReference type="ARBA" id="ARBA00004186"/>
    </source>
</evidence>
<feature type="domain" description="AMP-dependent synthetase/ligase" evidence="23">
    <location>
        <begin position="338"/>
        <end position="464"/>
    </location>
</feature>
<dbReference type="InterPro" id="IPR025110">
    <property type="entry name" value="AMP-bd_C"/>
</dbReference>
<evidence type="ECO:0000256" key="19">
    <source>
        <dbReference type="ARBA" id="ARBA00067273"/>
    </source>
</evidence>
<dbReference type="Gene3D" id="3.30.300.30">
    <property type="match status" value="1"/>
</dbReference>
<dbReference type="SUPFAM" id="SSF56801">
    <property type="entry name" value="Acetyl-CoA synthetase-like"/>
    <property type="match status" value="2"/>
</dbReference>
<evidence type="ECO:0000256" key="22">
    <source>
        <dbReference type="SAM" id="MobiDB-lite"/>
    </source>
</evidence>
<dbReference type="Pfam" id="PF00501">
    <property type="entry name" value="AMP-binding"/>
    <property type="match status" value="2"/>
</dbReference>
<evidence type="ECO:0000256" key="18">
    <source>
        <dbReference type="ARBA" id="ARBA00064709"/>
    </source>
</evidence>
<evidence type="ECO:0000256" key="17">
    <source>
        <dbReference type="ARBA" id="ARBA00058205"/>
    </source>
</evidence>
<evidence type="ECO:0000256" key="4">
    <source>
        <dbReference type="ARBA" id="ARBA00004514"/>
    </source>
</evidence>
<dbReference type="GO" id="GO:0005829">
    <property type="term" value="C:cytosol"/>
    <property type="evidence" value="ECO:0007669"/>
    <property type="project" value="UniProtKB-SubCell"/>
</dbReference>
<reference evidence="26 27" key="1">
    <citation type="journal article" date="2018" name="Proc. Natl. Acad. Sci. U.S.A.">
        <title>Draft genome sequence of Camellia sinensis var. sinensis provides insights into the evolution of the tea genome and tea quality.</title>
        <authorList>
            <person name="Wei C."/>
            <person name="Yang H."/>
            <person name="Wang S."/>
            <person name="Zhao J."/>
            <person name="Liu C."/>
            <person name="Gao L."/>
            <person name="Xia E."/>
            <person name="Lu Y."/>
            <person name="Tai Y."/>
            <person name="She G."/>
            <person name="Sun J."/>
            <person name="Cao H."/>
            <person name="Tong W."/>
            <person name="Gao Q."/>
            <person name="Li Y."/>
            <person name="Deng W."/>
            <person name="Jiang X."/>
            <person name="Wang W."/>
            <person name="Chen Q."/>
            <person name="Zhang S."/>
            <person name="Li H."/>
            <person name="Wu J."/>
            <person name="Wang P."/>
            <person name="Li P."/>
            <person name="Shi C."/>
            <person name="Zheng F."/>
            <person name="Jian J."/>
            <person name="Huang B."/>
            <person name="Shan D."/>
            <person name="Shi M."/>
            <person name="Fang C."/>
            <person name="Yue Y."/>
            <person name="Li F."/>
            <person name="Li D."/>
            <person name="Wei S."/>
            <person name="Han B."/>
            <person name="Jiang C."/>
            <person name="Yin Y."/>
            <person name="Xia T."/>
            <person name="Zhang Z."/>
            <person name="Bennetzen J.L."/>
            <person name="Zhao S."/>
            <person name="Wan X."/>
        </authorList>
    </citation>
    <scope>NUCLEOTIDE SEQUENCE [LARGE SCALE GENOMIC DNA]</scope>
    <source>
        <strain evidence="27">cv. Shuchazao</strain>
        <tissue evidence="26">Leaf</tissue>
    </source>
</reference>
<evidence type="ECO:0000259" key="23">
    <source>
        <dbReference type="Pfam" id="PF00501"/>
    </source>
</evidence>
<keyword evidence="14" id="KW-0206">Cytoskeleton</keyword>
<dbReference type="FunFam" id="3.10.129.10:FF:000021">
    <property type="entry name" value="Acyl-coenzyme A thioesterase 13"/>
    <property type="match status" value="1"/>
</dbReference>
<dbReference type="InterPro" id="IPR000873">
    <property type="entry name" value="AMP-dep_synth/lig_dom"/>
</dbReference>
<evidence type="ECO:0000256" key="6">
    <source>
        <dbReference type="ARBA" id="ARBA00006432"/>
    </source>
</evidence>
<comment type="similarity">
    <text evidence="7">Belongs to the thioesterase PaaI family.</text>
</comment>
<keyword evidence="8" id="KW-0963">Cytoplasm</keyword>
<feature type="domain" description="Thioesterase" evidence="24">
    <location>
        <begin position="694"/>
        <end position="765"/>
    </location>
</feature>
<evidence type="ECO:0000256" key="9">
    <source>
        <dbReference type="ARBA" id="ARBA00022801"/>
    </source>
</evidence>
<evidence type="ECO:0000256" key="13">
    <source>
        <dbReference type="ARBA" id="ARBA00023128"/>
    </source>
</evidence>
<dbReference type="UniPathway" id="UPA00372">
    <property type="reaction ID" value="UER00547"/>
</dbReference>
<accession>A0A4S4DMR9</accession>
<dbReference type="Pfam" id="PF03061">
    <property type="entry name" value="4HBT"/>
    <property type="match status" value="1"/>
</dbReference>
<comment type="caution">
    <text evidence="26">The sequence shown here is derived from an EMBL/GenBank/DDBJ whole genome shotgun (WGS) entry which is preliminary data.</text>
</comment>
<dbReference type="InterPro" id="IPR042099">
    <property type="entry name" value="ANL_N_sf"/>
</dbReference>
<dbReference type="GO" id="GO:0005819">
    <property type="term" value="C:spindle"/>
    <property type="evidence" value="ECO:0007669"/>
    <property type="project" value="UniProtKB-SubCell"/>
</dbReference>
<gene>
    <name evidence="26" type="ORF">TEA_013300</name>
</gene>